<protein>
    <submittedName>
        <fullName evidence="1">Uncharacterized protein</fullName>
    </submittedName>
</protein>
<proteinExistence type="predicted"/>
<sequence length="115" mass="13404">MKLTQTIEKLWIRYMKHVASKTSDITLVIIDADRTDGISSYNRNMQIVPMRLAPITKKYFDYIYDSSKINVNQDELNGSNTKPENYYNRASSTSNIYHQGYGTELKRSESGYEFQ</sequence>
<organism evidence="1 2">
    <name type="scientific">Thelohanellus kitauei</name>
    <name type="common">Myxosporean</name>
    <dbReference type="NCBI Taxonomy" id="669202"/>
    <lineage>
        <taxon>Eukaryota</taxon>
        <taxon>Metazoa</taxon>
        <taxon>Cnidaria</taxon>
        <taxon>Myxozoa</taxon>
        <taxon>Myxosporea</taxon>
        <taxon>Bivalvulida</taxon>
        <taxon>Platysporina</taxon>
        <taxon>Myxobolidae</taxon>
        <taxon>Thelohanellus</taxon>
    </lineage>
</organism>
<name>A0A0C2NKT9_THEKT</name>
<accession>A0A0C2NKT9</accession>
<keyword evidence="2" id="KW-1185">Reference proteome</keyword>
<reference evidence="1 2" key="1">
    <citation type="journal article" date="2014" name="Genome Biol. Evol.">
        <title>The genome of the myxosporean Thelohanellus kitauei shows adaptations to nutrient acquisition within its fish host.</title>
        <authorList>
            <person name="Yang Y."/>
            <person name="Xiong J."/>
            <person name="Zhou Z."/>
            <person name="Huo F."/>
            <person name="Miao W."/>
            <person name="Ran C."/>
            <person name="Liu Y."/>
            <person name="Zhang J."/>
            <person name="Feng J."/>
            <person name="Wang M."/>
            <person name="Wang M."/>
            <person name="Wang L."/>
            <person name="Yao B."/>
        </authorList>
    </citation>
    <scope>NUCLEOTIDE SEQUENCE [LARGE SCALE GENOMIC DNA]</scope>
    <source>
        <strain evidence="1">Wuqing</strain>
    </source>
</reference>
<gene>
    <name evidence="1" type="ORF">RF11_03546</name>
</gene>
<comment type="caution">
    <text evidence="1">The sequence shown here is derived from an EMBL/GenBank/DDBJ whole genome shotgun (WGS) entry which is preliminary data.</text>
</comment>
<evidence type="ECO:0000313" key="1">
    <source>
        <dbReference type="EMBL" id="KII74597.1"/>
    </source>
</evidence>
<dbReference type="Proteomes" id="UP000031668">
    <property type="component" value="Unassembled WGS sequence"/>
</dbReference>
<dbReference type="AlphaFoldDB" id="A0A0C2NKT9"/>
<dbReference type="EMBL" id="JWZT01000354">
    <property type="protein sequence ID" value="KII74597.1"/>
    <property type="molecule type" value="Genomic_DNA"/>
</dbReference>
<evidence type="ECO:0000313" key="2">
    <source>
        <dbReference type="Proteomes" id="UP000031668"/>
    </source>
</evidence>